<keyword evidence="11" id="KW-1185">Reference proteome</keyword>
<dbReference type="PANTHER" id="PTHR47955:SF15">
    <property type="entry name" value="CYTOCHROME P450 71A2-LIKE"/>
    <property type="match status" value="1"/>
</dbReference>
<sequence>MFPIATLFHPIFLLFLSIFVFLWKWLLSPQTNNKQNLPPSPPKLPIIGNLHQLGPQPHRSLQSLARRHGPLILLHLGNIPTLIVSSAEFAQAVMKTHDLFFSSRPNSAIPRRLLYDLKDLSLAPYGDYWRQMRSICVLQLLNTKRVHSFRRVREEETIALLEKIENRSSSPMDLSEMLASLTNDVICRVAFGRKYSEGERGKKFKELLEEFGALLGVFNVGDFIPWLGWVNYVSGLNGRVERNFREFDCFLDEVIDNHMGQWRSGRKKGGDKGEDEQIDLVDALLEIQKDSSSSMDGGASLGRDNLKAIILDMFAAGADTTYTVLEWAMTELLRHPTTMKKLQEEVRGIAPKKANLSEDDLEQMHYLKAIIKETLRLHPPVPLLIPRESTKHVKLQGYDIPTKTRVFINAWAIGRDPLSWEEPEEFRPERFLNSLIDFNGQNFQFIPFGAGRRGCPGIVFAIANLELVLASLVHKFDWALPGGVTGDNMDLAESSGITIHRKFPLILVATPCF</sequence>
<dbReference type="SUPFAM" id="SSF48264">
    <property type="entry name" value="Cytochrome P450"/>
    <property type="match status" value="1"/>
</dbReference>
<evidence type="ECO:0000256" key="7">
    <source>
        <dbReference type="PIRSR" id="PIRSR602401-1"/>
    </source>
</evidence>
<dbReference type="InterPro" id="IPR001128">
    <property type="entry name" value="Cyt_P450"/>
</dbReference>
<evidence type="ECO:0000256" key="2">
    <source>
        <dbReference type="ARBA" id="ARBA00022617"/>
    </source>
</evidence>
<feature type="binding site" description="axial binding residue" evidence="7">
    <location>
        <position position="455"/>
    </location>
    <ligand>
        <name>heme</name>
        <dbReference type="ChEBI" id="CHEBI:30413"/>
    </ligand>
    <ligandPart>
        <name>Fe</name>
        <dbReference type="ChEBI" id="CHEBI:18248"/>
    </ligandPart>
</feature>
<keyword evidence="2 7" id="KW-0349">Heme</keyword>
<accession>A0A4S4DCD4</accession>
<evidence type="ECO:0000256" key="6">
    <source>
        <dbReference type="ARBA" id="ARBA00023033"/>
    </source>
</evidence>
<dbReference type="InterPro" id="IPR036396">
    <property type="entry name" value="Cyt_P450_sf"/>
</dbReference>
<dbReference type="GO" id="GO:0005506">
    <property type="term" value="F:iron ion binding"/>
    <property type="evidence" value="ECO:0007669"/>
    <property type="project" value="InterPro"/>
</dbReference>
<evidence type="ECO:0000256" key="3">
    <source>
        <dbReference type="ARBA" id="ARBA00022723"/>
    </source>
</evidence>
<comment type="cofactor">
    <cofactor evidence="7">
        <name>heme</name>
        <dbReference type="ChEBI" id="CHEBI:30413"/>
    </cofactor>
</comment>
<keyword evidence="6 8" id="KW-0503">Monooxygenase</keyword>
<dbReference type="InterPro" id="IPR002401">
    <property type="entry name" value="Cyt_P450_E_grp-I"/>
</dbReference>
<evidence type="ECO:0000256" key="8">
    <source>
        <dbReference type="RuleBase" id="RU000461"/>
    </source>
</evidence>
<keyword evidence="9" id="KW-1133">Transmembrane helix</keyword>
<dbReference type="EMBL" id="SDRB02011781">
    <property type="protein sequence ID" value="THG00195.1"/>
    <property type="molecule type" value="Genomic_DNA"/>
</dbReference>
<dbReference type="Gene3D" id="1.10.630.10">
    <property type="entry name" value="Cytochrome P450"/>
    <property type="match status" value="1"/>
</dbReference>
<proteinExistence type="inferred from homology"/>
<dbReference type="PRINTS" id="PR00463">
    <property type="entry name" value="EP450I"/>
</dbReference>
<dbReference type="PRINTS" id="PR00385">
    <property type="entry name" value="P450"/>
</dbReference>
<name>A0A4S4DCD4_CAMSN</name>
<comment type="similarity">
    <text evidence="1 8">Belongs to the cytochrome P450 family.</text>
</comment>
<comment type="caution">
    <text evidence="10">The sequence shown here is derived from an EMBL/GenBank/DDBJ whole genome shotgun (WGS) entry which is preliminary data.</text>
</comment>
<dbReference type="GO" id="GO:0020037">
    <property type="term" value="F:heme binding"/>
    <property type="evidence" value="ECO:0007669"/>
    <property type="project" value="InterPro"/>
</dbReference>
<evidence type="ECO:0000256" key="5">
    <source>
        <dbReference type="ARBA" id="ARBA00023004"/>
    </source>
</evidence>
<dbReference type="STRING" id="542762.A0A4S4DCD4"/>
<dbReference type="CDD" id="cd11072">
    <property type="entry name" value="CYP71-like"/>
    <property type="match status" value="1"/>
</dbReference>
<dbReference type="InterPro" id="IPR017972">
    <property type="entry name" value="Cyt_P450_CS"/>
</dbReference>
<evidence type="ECO:0000256" key="9">
    <source>
        <dbReference type="SAM" id="Phobius"/>
    </source>
</evidence>
<keyword evidence="9" id="KW-0812">Transmembrane</keyword>
<dbReference type="Proteomes" id="UP000306102">
    <property type="component" value="Unassembled WGS sequence"/>
</dbReference>
<dbReference type="FunFam" id="1.10.630.10:FF:000011">
    <property type="entry name" value="Cytochrome P450 83B1"/>
    <property type="match status" value="1"/>
</dbReference>
<organism evidence="10 11">
    <name type="scientific">Camellia sinensis var. sinensis</name>
    <name type="common">China tea</name>
    <dbReference type="NCBI Taxonomy" id="542762"/>
    <lineage>
        <taxon>Eukaryota</taxon>
        <taxon>Viridiplantae</taxon>
        <taxon>Streptophyta</taxon>
        <taxon>Embryophyta</taxon>
        <taxon>Tracheophyta</taxon>
        <taxon>Spermatophyta</taxon>
        <taxon>Magnoliopsida</taxon>
        <taxon>eudicotyledons</taxon>
        <taxon>Gunneridae</taxon>
        <taxon>Pentapetalae</taxon>
        <taxon>asterids</taxon>
        <taxon>Ericales</taxon>
        <taxon>Theaceae</taxon>
        <taxon>Camellia</taxon>
    </lineage>
</organism>
<keyword evidence="9" id="KW-0472">Membrane</keyword>
<reference evidence="10 11" key="1">
    <citation type="journal article" date="2018" name="Proc. Natl. Acad. Sci. U.S.A.">
        <title>Draft genome sequence of Camellia sinensis var. sinensis provides insights into the evolution of the tea genome and tea quality.</title>
        <authorList>
            <person name="Wei C."/>
            <person name="Yang H."/>
            <person name="Wang S."/>
            <person name="Zhao J."/>
            <person name="Liu C."/>
            <person name="Gao L."/>
            <person name="Xia E."/>
            <person name="Lu Y."/>
            <person name="Tai Y."/>
            <person name="She G."/>
            <person name="Sun J."/>
            <person name="Cao H."/>
            <person name="Tong W."/>
            <person name="Gao Q."/>
            <person name="Li Y."/>
            <person name="Deng W."/>
            <person name="Jiang X."/>
            <person name="Wang W."/>
            <person name="Chen Q."/>
            <person name="Zhang S."/>
            <person name="Li H."/>
            <person name="Wu J."/>
            <person name="Wang P."/>
            <person name="Li P."/>
            <person name="Shi C."/>
            <person name="Zheng F."/>
            <person name="Jian J."/>
            <person name="Huang B."/>
            <person name="Shan D."/>
            <person name="Shi M."/>
            <person name="Fang C."/>
            <person name="Yue Y."/>
            <person name="Li F."/>
            <person name="Li D."/>
            <person name="Wei S."/>
            <person name="Han B."/>
            <person name="Jiang C."/>
            <person name="Yin Y."/>
            <person name="Xia T."/>
            <person name="Zhang Z."/>
            <person name="Bennetzen J.L."/>
            <person name="Zhao S."/>
            <person name="Wan X."/>
        </authorList>
    </citation>
    <scope>NUCLEOTIDE SEQUENCE [LARGE SCALE GENOMIC DNA]</scope>
    <source>
        <strain evidence="11">cv. Shuchazao</strain>
        <tissue evidence="10">Leaf</tissue>
    </source>
</reference>
<dbReference type="PROSITE" id="PS00086">
    <property type="entry name" value="CYTOCHROME_P450"/>
    <property type="match status" value="1"/>
</dbReference>
<protein>
    <submittedName>
        <fullName evidence="10">Uncharacterized protein</fullName>
    </submittedName>
</protein>
<evidence type="ECO:0000313" key="10">
    <source>
        <dbReference type="EMBL" id="THG00195.1"/>
    </source>
</evidence>
<dbReference type="Pfam" id="PF00067">
    <property type="entry name" value="p450"/>
    <property type="match status" value="1"/>
</dbReference>
<keyword evidence="3 7" id="KW-0479">Metal-binding</keyword>
<feature type="transmembrane region" description="Helical" evidence="9">
    <location>
        <begin position="7"/>
        <end position="26"/>
    </location>
</feature>
<dbReference type="GO" id="GO:0016705">
    <property type="term" value="F:oxidoreductase activity, acting on paired donors, with incorporation or reduction of molecular oxygen"/>
    <property type="evidence" value="ECO:0007669"/>
    <property type="project" value="InterPro"/>
</dbReference>
<gene>
    <name evidence="10" type="ORF">TEA_007933</name>
</gene>
<dbReference type="GO" id="GO:0004497">
    <property type="term" value="F:monooxygenase activity"/>
    <property type="evidence" value="ECO:0007669"/>
    <property type="project" value="UniProtKB-KW"/>
</dbReference>
<evidence type="ECO:0000256" key="4">
    <source>
        <dbReference type="ARBA" id="ARBA00023002"/>
    </source>
</evidence>
<keyword evidence="5 7" id="KW-0408">Iron</keyword>
<dbReference type="PANTHER" id="PTHR47955">
    <property type="entry name" value="CYTOCHROME P450 FAMILY 71 PROTEIN"/>
    <property type="match status" value="1"/>
</dbReference>
<evidence type="ECO:0000256" key="1">
    <source>
        <dbReference type="ARBA" id="ARBA00010617"/>
    </source>
</evidence>
<dbReference type="AlphaFoldDB" id="A0A4S4DCD4"/>
<keyword evidence="4 8" id="KW-0560">Oxidoreductase</keyword>
<evidence type="ECO:0000313" key="11">
    <source>
        <dbReference type="Proteomes" id="UP000306102"/>
    </source>
</evidence>